<evidence type="ECO:0000256" key="1">
    <source>
        <dbReference type="SAM" id="SignalP"/>
    </source>
</evidence>
<dbReference type="InterPro" id="IPR036452">
    <property type="entry name" value="Ribo_hydro-like"/>
</dbReference>
<dbReference type="EMBL" id="CP036525">
    <property type="protein sequence ID" value="QDT02405.1"/>
    <property type="molecule type" value="Genomic_DNA"/>
</dbReference>
<dbReference type="GO" id="GO:0016799">
    <property type="term" value="F:hydrolase activity, hydrolyzing N-glycosyl compounds"/>
    <property type="evidence" value="ECO:0007669"/>
    <property type="project" value="InterPro"/>
</dbReference>
<dbReference type="KEGG" id="rlc:K227x_07810"/>
<dbReference type="PANTHER" id="PTHR43264">
    <property type="match status" value="1"/>
</dbReference>
<feature type="chain" id="PRO_5022035035" evidence="1">
    <location>
        <begin position="25"/>
        <end position="338"/>
    </location>
</feature>
<evidence type="ECO:0000313" key="4">
    <source>
        <dbReference type="Proteomes" id="UP000318538"/>
    </source>
</evidence>
<sequence precursor="true">MWLRSLLLFAIGLLPGAVAQSVQASDELPIPLIFDTDIDTDCDDVGTVACLHALADGGEIEILATTVSSNYEHSAPCLDALNQYYGRGTLPLGVPNREGASVNRGSRYASQIASQFPSRFKTNADAPAAVDVLRRALAAAADHSVRIVTVGYLTNAADLLQSGPDPISPLSGRELIQQKVERLVVMGGRYPEHLDPNVYGNFKPDPDSAVRVANEWPSVIYFSGDGEKMGTGSQRTQLPSSHPLRVAYDLFLGDKLTRPSWDQTTLLFAVRPDAAYWKVTQQGGNHIFPNGTNRWVDDAPDDHRLVQVIESQREALTAEIDRLMLHPSGPPPRSEESR</sequence>
<keyword evidence="4" id="KW-1185">Reference proteome</keyword>
<protein>
    <submittedName>
        <fullName evidence="3">Inosine-uridine preferring nucleoside hydrolase</fullName>
    </submittedName>
</protein>
<keyword evidence="1" id="KW-0732">Signal</keyword>
<name>A0A517N5K0_9BACT</name>
<feature type="signal peptide" evidence="1">
    <location>
        <begin position="1"/>
        <end position="24"/>
    </location>
</feature>
<reference evidence="3 4" key="1">
    <citation type="submission" date="2019-02" db="EMBL/GenBank/DDBJ databases">
        <title>Deep-cultivation of Planctomycetes and their phenomic and genomic characterization uncovers novel biology.</title>
        <authorList>
            <person name="Wiegand S."/>
            <person name="Jogler M."/>
            <person name="Boedeker C."/>
            <person name="Pinto D."/>
            <person name="Vollmers J."/>
            <person name="Rivas-Marin E."/>
            <person name="Kohn T."/>
            <person name="Peeters S.H."/>
            <person name="Heuer A."/>
            <person name="Rast P."/>
            <person name="Oberbeckmann S."/>
            <person name="Bunk B."/>
            <person name="Jeske O."/>
            <person name="Meyerdierks A."/>
            <person name="Storesund J.E."/>
            <person name="Kallscheuer N."/>
            <person name="Luecker S."/>
            <person name="Lage O.M."/>
            <person name="Pohl T."/>
            <person name="Merkel B.J."/>
            <person name="Hornburger P."/>
            <person name="Mueller R.-W."/>
            <person name="Bruemmer F."/>
            <person name="Labrenz M."/>
            <person name="Spormann A.M."/>
            <person name="Op den Camp H."/>
            <person name="Overmann J."/>
            <person name="Amann R."/>
            <person name="Jetten M.S.M."/>
            <person name="Mascher T."/>
            <person name="Medema M.H."/>
            <person name="Devos D.P."/>
            <person name="Kaster A.-K."/>
            <person name="Ovreas L."/>
            <person name="Rohde M."/>
            <person name="Galperin M.Y."/>
            <person name="Jogler C."/>
        </authorList>
    </citation>
    <scope>NUCLEOTIDE SEQUENCE [LARGE SCALE GENOMIC DNA]</scope>
    <source>
        <strain evidence="3 4">K22_7</strain>
    </source>
</reference>
<proteinExistence type="predicted"/>
<accession>A0A517N5K0</accession>
<dbReference type="Gene3D" id="3.90.245.10">
    <property type="entry name" value="Ribonucleoside hydrolase-like"/>
    <property type="match status" value="1"/>
</dbReference>
<dbReference type="RefSeq" id="WP_145168113.1">
    <property type="nucleotide sequence ID" value="NZ_CP036525.1"/>
</dbReference>
<dbReference type="PANTHER" id="PTHR43264:SF1">
    <property type="entry name" value="INOSINE_URIDINE-PREFERRING NUCLEOSIDE HYDROLASE DOMAIN-CONTAINING PROTEIN"/>
    <property type="match status" value="1"/>
</dbReference>
<organism evidence="3 4">
    <name type="scientific">Rubripirellula lacrimiformis</name>
    <dbReference type="NCBI Taxonomy" id="1930273"/>
    <lineage>
        <taxon>Bacteria</taxon>
        <taxon>Pseudomonadati</taxon>
        <taxon>Planctomycetota</taxon>
        <taxon>Planctomycetia</taxon>
        <taxon>Pirellulales</taxon>
        <taxon>Pirellulaceae</taxon>
        <taxon>Rubripirellula</taxon>
    </lineage>
</organism>
<feature type="domain" description="Inosine/uridine-preferring nucleoside hydrolase" evidence="2">
    <location>
        <begin position="33"/>
        <end position="218"/>
    </location>
</feature>
<dbReference type="Pfam" id="PF01156">
    <property type="entry name" value="IU_nuc_hydro"/>
    <property type="match status" value="1"/>
</dbReference>
<dbReference type="AlphaFoldDB" id="A0A517N5K0"/>
<dbReference type="OrthoDB" id="209323at2"/>
<gene>
    <name evidence="3" type="ORF">K227x_07810</name>
</gene>
<evidence type="ECO:0000259" key="2">
    <source>
        <dbReference type="Pfam" id="PF01156"/>
    </source>
</evidence>
<evidence type="ECO:0000313" key="3">
    <source>
        <dbReference type="EMBL" id="QDT02405.1"/>
    </source>
</evidence>
<dbReference type="SUPFAM" id="SSF53590">
    <property type="entry name" value="Nucleoside hydrolase"/>
    <property type="match status" value="1"/>
</dbReference>
<dbReference type="InterPro" id="IPR001910">
    <property type="entry name" value="Inosine/uridine_hydrolase_dom"/>
</dbReference>
<dbReference type="Proteomes" id="UP000318538">
    <property type="component" value="Chromosome"/>
</dbReference>
<keyword evidence="3" id="KW-0378">Hydrolase</keyword>